<reference evidence="1" key="1">
    <citation type="submission" date="2018-05" db="EMBL/GenBank/DDBJ databases">
        <authorList>
            <person name="Lanie J.A."/>
            <person name="Ng W.-L."/>
            <person name="Kazmierczak K.M."/>
            <person name="Andrzejewski T.M."/>
            <person name="Davidsen T.M."/>
            <person name="Wayne K.J."/>
            <person name="Tettelin H."/>
            <person name="Glass J.I."/>
            <person name="Rusch D."/>
            <person name="Podicherti R."/>
            <person name="Tsui H.-C.T."/>
            <person name="Winkler M.E."/>
        </authorList>
    </citation>
    <scope>NUCLEOTIDE SEQUENCE</scope>
</reference>
<dbReference type="EMBL" id="UINC01005267">
    <property type="protein sequence ID" value="SVA20215.1"/>
    <property type="molecule type" value="Genomic_DNA"/>
</dbReference>
<name>A0A381TVZ5_9ZZZZ</name>
<feature type="non-terminal residue" evidence="1">
    <location>
        <position position="154"/>
    </location>
</feature>
<gene>
    <name evidence="1" type="ORF">METZ01_LOCUS73069</name>
</gene>
<sequence>MKRVVFLLILVLQFSFANSQENELFHRVKINYNSSENFEKLLNSGIALDHGIHKRNDYFESDFSESEIQIIENFNIDYQIIIYDVISYYKNRNNPDHKDYVSKSNSKNITCDESNTNNYETPVNFDIKDGNDFGGFYTYSEMLDELDQMHQLYP</sequence>
<evidence type="ECO:0000313" key="1">
    <source>
        <dbReference type="EMBL" id="SVA20215.1"/>
    </source>
</evidence>
<organism evidence="1">
    <name type="scientific">marine metagenome</name>
    <dbReference type="NCBI Taxonomy" id="408172"/>
    <lineage>
        <taxon>unclassified sequences</taxon>
        <taxon>metagenomes</taxon>
        <taxon>ecological metagenomes</taxon>
    </lineage>
</organism>
<proteinExistence type="predicted"/>
<accession>A0A381TVZ5</accession>
<protein>
    <submittedName>
        <fullName evidence="1">Uncharacterized protein</fullName>
    </submittedName>
</protein>
<dbReference type="AlphaFoldDB" id="A0A381TVZ5"/>